<dbReference type="AlphaFoldDB" id="A0A8W8IM61"/>
<comment type="pathway">
    <text evidence="5">Cofactor biosynthesis; NAD(+) biosynthesis; deamido-NAD(+) from nicotinate D-ribonucleotide: step 1/1.</text>
</comment>
<evidence type="ECO:0000256" key="14">
    <source>
        <dbReference type="ARBA" id="ARBA00022842"/>
    </source>
</evidence>
<evidence type="ECO:0000256" key="11">
    <source>
        <dbReference type="ARBA" id="ARBA00022741"/>
    </source>
</evidence>
<dbReference type="Pfam" id="PF01467">
    <property type="entry name" value="CTP_transf_like"/>
    <property type="match status" value="1"/>
</dbReference>
<dbReference type="GO" id="GO:0000309">
    <property type="term" value="F:nicotinamide-nucleotide adenylyltransferase activity"/>
    <property type="evidence" value="ECO:0007669"/>
    <property type="project" value="UniProtKB-EC"/>
</dbReference>
<evidence type="ECO:0000256" key="9">
    <source>
        <dbReference type="ARBA" id="ARBA00022679"/>
    </source>
</evidence>
<evidence type="ECO:0000256" key="15">
    <source>
        <dbReference type="ARBA" id="ARBA00023027"/>
    </source>
</evidence>
<dbReference type="InterPro" id="IPR005248">
    <property type="entry name" value="NadD/NMNAT"/>
</dbReference>
<evidence type="ECO:0000256" key="12">
    <source>
        <dbReference type="ARBA" id="ARBA00022833"/>
    </source>
</evidence>
<dbReference type="NCBIfam" id="TIGR00482">
    <property type="entry name" value="nicotinate (nicotinamide) nucleotide adenylyltransferase"/>
    <property type="match status" value="1"/>
</dbReference>
<dbReference type="InterPro" id="IPR014729">
    <property type="entry name" value="Rossmann-like_a/b/a_fold"/>
</dbReference>
<feature type="region of interest" description="Disordered" evidence="21">
    <location>
        <begin position="1"/>
        <end position="23"/>
    </location>
</feature>
<keyword evidence="16" id="KW-0539">Nucleus</keyword>
<evidence type="ECO:0000256" key="20">
    <source>
        <dbReference type="RuleBase" id="RU362021"/>
    </source>
</evidence>
<comment type="similarity">
    <text evidence="6 20">Belongs to the eukaryotic NMN adenylyltransferase family.</text>
</comment>
<evidence type="ECO:0000256" key="13">
    <source>
        <dbReference type="ARBA" id="ARBA00022840"/>
    </source>
</evidence>
<evidence type="ECO:0000256" key="21">
    <source>
        <dbReference type="SAM" id="MobiDB-lite"/>
    </source>
</evidence>
<evidence type="ECO:0000256" key="6">
    <source>
        <dbReference type="ARBA" id="ARBA00007064"/>
    </source>
</evidence>
<evidence type="ECO:0000259" key="22">
    <source>
        <dbReference type="Pfam" id="PF01467"/>
    </source>
</evidence>
<evidence type="ECO:0000256" key="17">
    <source>
        <dbReference type="ARBA" id="ARBA00048514"/>
    </source>
</evidence>
<keyword evidence="9 20" id="KW-0808">Transferase</keyword>
<comment type="cofactor">
    <cofactor evidence="2">
        <name>Zn(2+)</name>
        <dbReference type="ChEBI" id="CHEBI:29105"/>
    </cofactor>
</comment>
<dbReference type="InterPro" id="IPR051182">
    <property type="entry name" value="Euk_NMN_adenylyltrnsfrase"/>
</dbReference>
<evidence type="ECO:0000256" key="18">
    <source>
        <dbReference type="ARBA" id="ARBA00048969"/>
    </source>
</evidence>
<evidence type="ECO:0000256" key="16">
    <source>
        <dbReference type="ARBA" id="ARBA00023242"/>
    </source>
</evidence>
<evidence type="ECO:0000256" key="4">
    <source>
        <dbReference type="ARBA" id="ARBA00004658"/>
    </source>
</evidence>
<keyword evidence="10 20" id="KW-0548">Nucleotidyltransferase</keyword>
<dbReference type="EC" id="2.7.7.1" evidence="20"/>
<comment type="catalytic activity">
    <reaction evidence="18">
        <text>beta-nicotinamide D-ribonucleotide + ATP + H(+) = diphosphate + NAD(+)</text>
        <dbReference type="Rhea" id="RHEA:21360"/>
        <dbReference type="ChEBI" id="CHEBI:14649"/>
        <dbReference type="ChEBI" id="CHEBI:15378"/>
        <dbReference type="ChEBI" id="CHEBI:30616"/>
        <dbReference type="ChEBI" id="CHEBI:33019"/>
        <dbReference type="ChEBI" id="CHEBI:57540"/>
        <dbReference type="EC" id="2.7.7.1"/>
    </reaction>
    <physiologicalReaction direction="left-to-right" evidence="18">
        <dbReference type="Rhea" id="RHEA:21361"/>
    </physiologicalReaction>
    <physiologicalReaction direction="right-to-left" evidence="18">
        <dbReference type="Rhea" id="RHEA:21362"/>
    </physiologicalReaction>
</comment>
<evidence type="ECO:0000313" key="24">
    <source>
        <dbReference type="Proteomes" id="UP000005408"/>
    </source>
</evidence>
<evidence type="ECO:0000256" key="5">
    <source>
        <dbReference type="ARBA" id="ARBA00005019"/>
    </source>
</evidence>
<dbReference type="InterPro" id="IPR045094">
    <property type="entry name" value="NMNAT_euk"/>
</dbReference>
<reference evidence="23" key="1">
    <citation type="submission" date="2022-08" db="UniProtKB">
        <authorList>
            <consortium name="EnsemblMetazoa"/>
        </authorList>
    </citation>
    <scope>IDENTIFICATION</scope>
    <source>
        <strain evidence="23">05x7-T-G4-1.051#20</strain>
    </source>
</reference>
<keyword evidence="14" id="KW-0460">Magnesium</keyword>
<dbReference type="CDD" id="cd09286">
    <property type="entry name" value="NMNAT_Eukarya"/>
    <property type="match status" value="1"/>
</dbReference>
<dbReference type="SUPFAM" id="SSF52374">
    <property type="entry name" value="Nucleotidylyl transferase"/>
    <property type="match status" value="1"/>
</dbReference>
<comment type="cofactor">
    <cofactor evidence="1">
        <name>Mg(2+)</name>
        <dbReference type="ChEBI" id="CHEBI:18420"/>
    </cofactor>
</comment>
<dbReference type="EC" id="2.7.7.18" evidence="20"/>
<dbReference type="InterPro" id="IPR004821">
    <property type="entry name" value="Cyt_trans-like"/>
</dbReference>
<dbReference type="PANTHER" id="PTHR12039:SF0">
    <property type="entry name" value="NICOTINAMIDE-NUCLEOTIDE ADENYLYLTRANSFERASE"/>
    <property type="match status" value="1"/>
</dbReference>
<dbReference type="Proteomes" id="UP000005408">
    <property type="component" value="Unassembled WGS sequence"/>
</dbReference>
<evidence type="ECO:0000256" key="2">
    <source>
        <dbReference type="ARBA" id="ARBA00001947"/>
    </source>
</evidence>
<evidence type="ECO:0000256" key="8">
    <source>
        <dbReference type="ARBA" id="ARBA00022642"/>
    </source>
</evidence>
<feature type="region of interest" description="Disordered" evidence="21">
    <location>
        <begin position="306"/>
        <end position="347"/>
    </location>
</feature>
<comment type="subunit">
    <text evidence="19">Homohexamer. Interacts with ADPRT/PARP1.</text>
</comment>
<feature type="domain" description="Cytidyltransferase-like" evidence="22">
    <location>
        <begin position="31"/>
        <end position="256"/>
    </location>
</feature>
<dbReference type="PANTHER" id="PTHR12039">
    <property type="entry name" value="NICOTINAMIDE MONONUCLEOTIDE ADENYLYLTRANSFERASE"/>
    <property type="match status" value="1"/>
</dbReference>
<dbReference type="FunFam" id="3.40.50.620:FF:000101">
    <property type="entry name" value="Nicotinamide-nucleotide adenylyltransferase"/>
    <property type="match status" value="1"/>
</dbReference>
<sequence length="373" mass="42188">MTDEFPSTTEDAAARSDSEDTMSNPTKCVLLACGSFNPVTNMHLRMFEIARDALHRTQKFSVVKGIISPVSDGYGKKDLLPASHRCEMLKLALKSSNWINMDTWECEQSKWTETAKVLKYHQSKVDRESNMRSKPAPTKKRRKDLRNVQINSNDNDYDDMSVDDHNAINAALKKDSVSVRLLCGADLLESFGTPGLWADKDIEEIVGKYGLVCITREGSDPRKFIYESDVLSKYQENIIIVTEWIFNDISSTKIRRALRRGESVKYLLQDVVIDYIRANHLYGVEDNKYINDIIPSPVAENAVSDVQWPNSEGPSSEYEEVPRSPKRINEDPFDGPPSPKSPRHVPCMGPDLGSLVRRVRNVRIIAYAPETCV</sequence>
<evidence type="ECO:0000256" key="3">
    <source>
        <dbReference type="ARBA" id="ARBA00004123"/>
    </source>
</evidence>
<evidence type="ECO:0000313" key="23">
    <source>
        <dbReference type="EnsemblMetazoa" id="G14688.7:cds"/>
    </source>
</evidence>
<dbReference type="GO" id="GO:0005634">
    <property type="term" value="C:nucleus"/>
    <property type="evidence" value="ECO:0007669"/>
    <property type="project" value="UniProtKB-SubCell"/>
</dbReference>
<dbReference type="Gene3D" id="3.40.50.620">
    <property type="entry name" value="HUPs"/>
    <property type="match status" value="1"/>
</dbReference>
<evidence type="ECO:0000256" key="7">
    <source>
        <dbReference type="ARBA" id="ARBA00022553"/>
    </source>
</evidence>
<proteinExistence type="inferred from homology"/>
<feature type="compositionally biased region" description="Polar residues" evidence="21">
    <location>
        <begin position="1"/>
        <end position="10"/>
    </location>
</feature>
<evidence type="ECO:0000256" key="10">
    <source>
        <dbReference type="ARBA" id="ARBA00022695"/>
    </source>
</evidence>
<comment type="catalytic activity">
    <reaction evidence="17">
        <text>nicotinate beta-D-ribonucleotide + ATP + H(+) = deamido-NAD(+) + diphosphate</text>
        <dbReference type="Rhea" id="RHEA:22860"/>
        <dbReference type="ChEBI" id="CHEBI:15378"/>
        <dbReference type="ChEBI" id="CHEBI:30616"/>
        <dbReference type="ChEBI" id="CHEBI:33019"/>
        <dbReference type="ChEBI" id="CHEBI:57502"/>
        <dbReference type="ChEBI" id="CHEBI:58437"/>
        <dbReference type="EC" id="2.7.7.18"/>
    </reaction>
    <physiologicalReaction direction="left-to-right" evidence="17">
        <dbReference type="Rhea" id="RHEA:22861"/>
    </physiologicalReaction>
    <physiologicalReaction direction="right-to-left" evidence="17">
        <dbReference type="Rhea" id="RHEA:22862"/>
    </physiologicalReaction>
</comment>
<keyword evidence="11 20" id="KW-0547">Nucleotide-binding</keyword>
<dbReference type="GO" id="GO:0009435">
    <property type="term" value="P:NAD+ biosynthetic process"/>
    <property type="evidence" value="ECO:0007669"/>
    <property type="project" value="InterPro"/>
</dbReference>
<dbReference type="GO" id="GO:0005524">
    <property type="term" value="F:ATP binding"/>
    <property type="evidence" value="ECO:0007669"/>
    <property type="project" value="UniProtKB-KW"/>
</dbReference>
<protein>
    <recommendedName>
        <fullName evidence="20">Nicotinamide-nucleotide adenylyltransferase</fullName>
        <ecNumber evidence="20">2.7.7.1</ecNumber>
        <ecNumber evidence="20">2.7.7.18</ecNumber>
    </recommendedName>
</protein>
<feature type="region of interest" description="Disordered" evidence="21">
    <location>
        <begin position="124"/>
        <end position="144"/>
    </location>
</feature>
<keyword evidence="7" id="KW-0597">Phosphoprotein</keyword>
<keyword evidence="8 20" id="KW-0662">Pyridine nucleotide biosynthesis</keyword>
<evidence type="ECO:0000256" key="19">
    <source>
        <dbReference type="ARBA" id="ARBA00064648"/>
    </source>
</evidence>
<keyword evidence="12" id="KW-0862">Zinc</keyword>
<comment type="pathway">
    <text evidence="4 20">Cofactor biosynthesis; NAD(+) biosynthesis; NAD(+) from nicotinamide D-ribonucleotide: step 1/1.</text>
</comment>
<dbReference type="GO" id="GO:0004515">
    <property type="term" value="F:nicotinate-nucleotide adenylyltransferase activity"/>
    <property type="evidence" value="ECO:0007669"/>
    <property type="project" value="UniProtKB-EC"/>
</dbReference>
<dbReference type="EnsemblMetazoa" id="G14688.7">
    <property type="protein sequence ID" value="G14688.7:cds"/>
    <property type="gene ID" value="G14688"/>
</dbReference>
<feature type="compositionally biased region" description="Basic and acidic residues" evidence="21">
    <location>
        <begin position="320"/>
        <end position="330"/>
    </location>
</feature>
<keyword evidence="13 20" id="KW-0067">ATP-binding</keyword>
<evidence type="ECO:0000256" key="1">
    <source>
        <dbReference type="ARBA" id="ARBA00001946"/>
    </source>
</evidence>
<keyword evidence="24" id="KW-1185">Reference proteome</keyword>
<organism evidence="23 24">
    <name type="scientific">Magallana gigas</name>
    <name type="common">Pacific oyster</name>
    <name type="synonym">Crassostrea gigas</name>
    <dbReference type="NCBI Taxonomy" id="29159"/>
    <lineage>
        <taxon>Eukaryota</taxon>
        <taxon>Metazoa</taxon>
        <taxon>Spiralia</taxon>
        <taxon>Lophotrochozoa</taxon>
        <taxon>Mollusca</taxon>
        <taxon>Bivalvia</taxon>
        <taxon>Autobranchia</taxon>
        <taxon>Pteriomorphia</taxon>
        <taxon>Ostreida</taxon>
        <taxon>Ostreoidea</taxon>
        <taxon>Ostreidae</taxon>
        <taxon>Magallana</taxon>
    </lineage>
</organism>
<accession>A0A8W8IM61</accession>
<name>A0A8W8IM61_MAGGI</name>
<comment type="subcellular location">
    <subcellularLocation>
        <location evidence="3">Nucleus</location>
    </subcellularLocation>
</comment>
<keyword evidence="15 20" id="KW-0520">NAD</keyword>